<evidence type="ECO:0000313" key="1">
    <source>
        <dbReference type="EMBL" id="JAH61758.1"/>
    </source>
</evidence>
<accession>A0A0E9U9Z2</accession>
<organism evidence="1">
    <name type="scientific">Anguilla anguilla</name>
    <name type="common">European freshwater eel</name>
    <name type="synonym">Muraena anguilla</name>
    <dbReference type="NCBI Taxonomy" id="7936"/>
    <lineage>
        <taxon>Eukaryota</taxon>
        <taxon>Metazoa</taxon>
        <taxon>Chordata</taxon>
        <taxon>Craniata</taxon>
        <taxon>Vertebrata</taxon>
        <taxon>Euteleostomi</taxon>
        <taxon>Actinopterygii</taxon>
        <taxon>Neopterygii</taxon>
        <taxon>Teleostei</taxon>
        <taxon>Anguilliformes</taxon>
        <taxon>Anguillidae</taxon>
        <taxon>Anguilla</taxon>
    </lineage>
</organism>
<dbReference type="EMBL" id="GBXM01046819">
    <property type="protein sequence ID" value="JAH61758.1"/>
    <property type="molecule type" value="Transcribed_RNA"/>
</dbReference>
<reference evidence="1" key="2">
    <citation type="journal article" date="2015" name="Fish Shellfish Immunol.">
        <title>Early steps in the European eel (Anguilla anguilla)-Vibrio vulnificus interaction in the gills: Role of the RtxA13 toxin.</title>
        <authorList>
            <person name="Callol A."/>
            <person name="Pajuelo D."/>
            <person name="Ebbesson L."/>
            <person name="Teles M."/>
            <person name="MacKenzie S."/>
            <person name="Amaro C."/>
        </authorList>
    </citation>
    <scope>NUCLEOTIDE SEQUENCE</scope>
</reference>
<proteinExistence type="predicted"/>
<name>A0A0E9U9Z2_ANGAN</name>
<reference evidence="1" key="1">
    <citation type="submission" date="2014-11" db="EMBL/GenBank/DDBJ databases">
        <authorList>
            <person name="Amaro Gonzalez C."/>
        </authorList>
    </citation>
    <scope>NUCLEOTIDE SEQUENCE</scope>
</reference>
<sequence>MSETVQKNLLDITTIYLINIVHLQTFRLLTE</sequence>
<protein>
    <submittedName>
        <fullName evidence="1">Uncharacterized protein</fullName>
    </submittedName>
</protein>
<dbReference type="AlphaFoldDB" id="A0A0E9U9Z2"/>